<dbReference type="InterPro" id="IPR012337">
    <property type="entry name" value="RNaseH-like_sf"/>
</dbReference>
<gene>
    <name evidence="3" type="ORF">HOLleu_41623</name>
</gene>
<proteinExistence type="predicted"/>
<feature type="region of interest" description="Disordered" evidence="1">
    <location>
        <begin position="346"/>
        <end position="371"/>
    </location>
</feature>
<name>A0A9Q0YGN8_HOLLE</name>
<keyword evidence="4" id="KW-1185">Reference proteome</keyword>
<dbReference type="Proteomes" id="UP001152320">
    <property type="component" value="Chromosome 23"/>
</dbReference>
<dbReference type="EMBL" id="JAIZAY010000023">
    <property type="protein sequence ID" value="KAJ8019857.1"/>
    <property type="molecule type" value="Genomic_DNA"/>
</dbReference>
<evidence type="ECO:0000256" key="1">
    <source>
        <dbReference type="SAM" id="MobiDB-lite"/>
    </source>
</evidence>
<dbReference type="FunFam" id="1.10.340.70:FF:000001">
    <property type="entry name" value="Retrovirus-related Pol polyprotein from transposon gypsy-like Protein"/>
    <property type="match status" value="1"/>
</dbReference>
<comment type="caution">
    <text evidence="3">The sequence shown here is derived from an EMBL/GenBank/DDBJ whole genome shotgun (WGS) entry which is preliminary data.</text>
</comment>
<accession>A0A9Q0YGN8</accession>
<dbReference type="Pfam" id="PF17921">
    <property type="entry name" value="Integrase_H2C2"/>
    <property type="match status" value="1"/>
</dbReference>
<sequence>MASDLEKEKSARKLRHCRVLLLTGTYPKGLNKNEKRMLRCLKEKFMVDSSGKLVTIEGNREVVIEQKEQEEIVKKVHEGQGGAHLGRDKTVQELAAKFYWKGISNDVIQCINKCSKCVQHKKPIRARAKSSVVEKEVLDQAEKPTAPLHSIPVSGTWELVGIDIVGPLPTTENGNKYLITLCDLFSRWPEAAAVPDKSADSVAKFLMEVMMRMGFVKVITNQDGEFVNLVNAKLSKKCGVQLSIVKECHFQANRMVKRFSDTLETTLSKVVNKDRNDWDDHVNSILFAYRTSVHTTTKLSPFVVMFGREAVLPIDLMHSSSQPSAQPTEPESYEKFVETMKKERKRIHERLMENVEQAQTRRKKHKDKNLD</sequence>
<dbReference type="PANTHER" id="PTHR37984:SF15">
    <property type="entry name" value="INTEGRASE CATALYTIC DOMAIN-CONTAINING PROTEIN"/>
    <property type="match status" value="1"/>
</dbReference>
<dbReference type="OrthoDB" id="441971at2759"/>
<dbReference type="GO" id="GO:0003676">
    <property type="term" value="F:nucleic acid binding"/>
    <property type="evidence" value="ECO:0007669"/>
    <property type="project" value="InterPro"/>
</dbReference>
<dbReference type="Gene3D" id="1.10.340.70">
    <property type="match status" value="1"/>
</dbReference>
<dbReference type="SUPFAM" id="SSF53098">
    <property type="entry name" value="Ribonuclease H-like"/>
    <property type="match status" value="1"/>
</dbReference>
<feature type="domain" description="Integrase catalytic" evidence="2">
    <location>
        <begin position="148"/>
        <end position="309"/>
    </location>
</feature>
<dbReference type="AlphaFoldDB" id="A0A9Q0YGN8"/>
<reference evidence="3" key="1">
    <citation type="submission" date="2021-10" db="EMBL/GenBank/DDBJ databases">
        <title>Tropical sea cucumber genome reveals ecological adaptation and Cuvierian tubules defense mechanism.</title>
        <authorList>
            <person name="Chen T."/>
        </authorList>
    </citation>
    <scope>NUCLEOTIDE SEQUENCE</scope>
    <source>
        <strain evidence="3">Nanhai2018</strain>
        <tissue evidence="3">Muscle</tissue>
    </source>
</reference>
<dbReference type="InterPro" id="IPR050951">
    <property type="entry name" value="Retrovirus_Pol_polyprotein"/>
</dbReference>
<dbReference type="PROSITE" id="PS50994">
    <property type="entry name" value="INTEGRASE"/>
    <property type="match status" value="1"/>
</dbReference>
<dbReference type="PANTHER" id="PTHR37984">
    <property type="entry name" value="PROTEIN CBG26694"/>
    <property type="match status" value="1"/>
</dbReference>
<evidence type="ECO:0000259" key="2">
    <source>
        <dbReference type="PROSITE" id="PS50994"/>
    </source>
</evidence>
<dbReference type="InterPro" id="IPR041588">
    <property type="entry name" value="Integrase_H2C2"/>
</dbReference>
<dbReference type="InterPro" id="IPR001584">
    <property type="entry name" value="Integrase_cat-core"/>
</dbReference>
<dbReference type="GO" id="GO:0015074">
    <property type="term" value="P:DNA integration"/>
    <property type="evidence" value="ECO:0007669"/>
    <property type="project" value="InterPro"/>
</dbReference>
<evidence type="ECO:0000313" key="3">
    <source>
        <dbReference type="EMBL" id="KAJ8019857.1"/>
    </source>
</evidence>
<dbReference type="Gene3D" id="3.30.420.10">
    <property type="entry name" value="Ribonuclease H-like superfamily/Ribonuclease H"/>
    <property type="match status" value="1"/>
</dbReference>
<feature type="compositionally biased region" description="Basic residues" evidence="1">
    <location>
        <begin position="360"/>
        <end position="371"/>
    </location>
</feature>
<protein>
    <recommendedName>
        <fullName evidence="2">Integrase catalytic domain-containing protein</fullName>
    </recommendedName>
</protein>
<dbReference type="InterPro" id="IPR036397">
    <property type="entry name" value="RNaseH_sf"/>
</dbReference>
<organism evidence="3 4">
    <name type="scientific">Holothuria leucospilota</name>
    <name type="common">Black long sea cucumber</name>
    <name type="synonym">Mertensiothuria leucospilota</name>
    <dbReference type="NCBI Taxonomy" id="206669"/>
    <lineage>
        <taxon>Eukaryota</taxon>
        <taxon>Metazoa</taxon>
        <taxon>Echinodermata</taxon>
        <taxon>Eleutherozoa</taxon>
        <taxon>Echinozoa</taxon>
        <taxon>Holothuroidea</taxon>
        <taxon>Aspidochirotacea</taxon>
        <taxon>Aspidochirotida</taxon>
        <taxon>Holothuriidae</taxon>
        <taxon>Holothuria</taxon>
    </lineage>
</organism>
<evidence type="ECO:0000313" key="4">
    <source>
        <dbReference type="Proteomes" id="UP001152320"/>
    </source>
</evidence>